<dbReference type="InterPro" id="IPR002938">
    <property type="entry name" value="FAD-bd"/>
</dbReference>
<evidence type="ECO:0000313" key="7">
    <source>
        <dbReference type="EMBL" id="KAF2485063.1"/>
    </source>
</evidence>
<organism evidence="7 8">
    <name type="scientific">Neohortaea acidophila</name>
    <dbReference type="NCBI Taxonomy" id="245834"/>
    <lineage>
        <taxon>Eukaryota</taxon>
        <taxon>Fungi</taxon>
        <taxon>Dikarya</taxon>
        <taxon>Ascomycota</taxon>
        <taxon>Pezizomycotina</taxon>
        <taxon>Dothideomycetes</taxon>
        <taxon>Dothideomycetidae</taxon>
        <taxon>Mycosphaerellales</taxon>
        <taxon>Teratosphaeriaceae</taxon>
        <taxon>Neohortaea</taxon>
    </lineage>
</organism>
<keyword evidence="2" id="KW-0285">Flavoprotein</keyword>
<reference evidence="7" key="1">
    <citation type="journal article" date="2020" name="Stud. Mycol.">
        <title>101 Dothideomycetes genomes: a test case for predicting lifestyles and emergence of pathogens.</title>
        <authorList>
            <person name="Haridas S."/>
            <person name="Albert R."/>
            <person name="Binder M."/>
            <person name="Bloem J."/>
            <person name="Labutti K."/>
            <person name="Salamov A."/>
            <person name="Andreopoulos B."/>
            <person name="Baker S."/>
            <person name="Barry K."/>
            <person name="Bills G."/>
            <person name="Bluhm B."/>
            <person name="Cannon C."/>
            <person name="Castanera R."/>
            <person name="Culley D."/>
            <person name="Daum C."/>
            <person name="Ezra D."/>
            <person name="Gonzalez J."/>
            <person name="Henrissat B."/>
            <person name="Kuo A."/>
            <person name="Liang C."/>
            <person name="Lipzen A."/>
            <person name="Lutzoni F."/>
            <person name="Magnuson J."/>
            <person name="Mondo S."/>
            <person name="Nolan M."/>
            <person name="Ohm R."/>
            <person name="Pangilinan J."/>
            <person name="Park H.-J."/>
            <person name="Ramirez L."/>
            <person name="Alfaro M."/>
            <person name="Sun H."/>
            <person name="Tritt A."/>
            <person name="Yoshinaga Y."/>
            <person name="Zwiers L.-H."/>
            <person name="Turgeon B."/>
            <person name="Goodwin S."/>
            <person name="Spatafora J."/>
            <person name="Crous P."/>
            <person name="Grigoriev I."/>
        </authorList>
    </citation>
    <scope>NUCLEOTIDE SEQUENCE</scope>
    <source>
        <strain evidence="7">CBS 113389</strain>
    </source>
</reference>
<name>A0A6A6Q052_9PEZI</name>
<dbReference type="PANTHER" id="PTHR47178">
    <property type="entry name" value="MONOOXYGENASE, FAD-BINDING"/>
    <property type="match status" value="1"/>
</dbReference>
<keyword evidence="3" id="KW-0274">FAD</keyword>
<evidence type="ECO:0000256" key="4">
    <source>
        <dbReference type="ARBA" id="ARBA00023002"/>
    </source>
</evidence>
<dbReference type="GO" id="GO:0004497">
    <property type="term" value="F:monooxygenase activity"/>
    <property type="evidence" value="ECO:0007669"/>
    <property type="project" value="UniProtKB-KW"/>
</dbReference>
<evidence type="ECO:0000256" key="2">
    <source>
        <dbReference type="ARBA" id="ARBA00022630"/>
    </source>
</evidence>
<evidence type="ECO:0000313" key="8">
    <source>
        <dbReference type="Proteomes" id="UP000799767"/>
    </source>
</evidence>
<evidence type="ECO:0000256" key="3">
    <source>
        <dbReference type="ARBA" id="ARBA00022827"/>
    </source>
</evidence>
<dbReference type="InterPro" id="IPR036188">
    <property type="entry name" value="FAD/NAD-bd_sf"/>
</dbReference>
<dbReference type="SUPFAM" id="SSF51905">
    <property type="entry name" value="FAD/NAD(P)-binding domain"/>
    <property type="match status" value="1"/>
</dbReference>
<protein>
    <recommendedName>
        <fullName evidence="6">FAD-binding domain-containing protein</fullName>
    </recommendedName>
</protein>
<dbReference type="OrthoDB" id="47494at2759"/>
<dbReference type="Pfam" id="PF01494">
    <property type="entry name" value="FAD_binding_3"/>
    <property type="match status" value="1"/>
</dbReference>
<sequence>MARREHQRIAIVGAGLTGLLIANGLDLLGIKYDIFEREVPESKRRREWSMGVHWSLDLLKELIGAEKSAQLVEKATVDCNLDYSTAPANGALVYDGVSGDVLKNLNVQGTSLRVSRRRLRALLAVDVDVQFEHTLRSVHTTTDEVKLAFSTDNDIRTYDIVIGCDGPQSTVRAFLYGQEGSAKPLDGTSGMRWRSLVCYHDAEKAKHVRSAHPVVAISIHPDLLFFLGPQDAHDSANPAEWTFVVDLHWASGSESANDGVEALKMAKKKADKLCEPFRSAIRWIPDDTVMQASDLNVWISRPLKDRLLSPRVLLAGDAAHAMPPFRGQGLNHAIQDSYNLVQTIKRLTEERATGAVADEALDAYAEEVIERGAAETKASILNGKMMADYYDFKSSPYAKKGFSKG</sequence>
<dbReference type="Gene3D" id="3.50.50.60">
    <property type="entry name" value="FAD/NAD(P)-binding domain"/>
    <property type="match status" value="1"/>
</dbReference>
<dbReference type="RefSeq" id="XP_033591632.1">
    <property type="nucleotide sequence ID" value="XM_033735220.1"/>
</dbReference>
<feature type="domain" description="FAD-binding" evidence="6">
    <location>
        <begin position="9"/>
        <end position="373"/>
    </location>
</feature>
<dbReference type="GO" id="GO:0071949">
    <property type="term" value="F:FAD binding"/>
    <property type="evidence" value="ECO:0007669"/>
    <property type="project" value="InterPro"/>
</dbReference>
<dbReference type="GeneID" id="54476222"/>
<keyword evidence="8" id="KW-1185">Reference proteome</keyword>
<gene>
    <name evidence="7" type="ORF">BDY17DRAFT_308518</name>
</gene>
<dbReference type="EMBL" id="MU001633">
    <property type="protein sequence ID" value="KAF2485063.1"/>
    <property type="molecule type" value="Genomic_DNA"/>
</dbReference>
<keyword evidence="5" id="KW-0503">Monooxygenase</keyword>
<evidence type="ECO:0000256" key="1">
    <source>
        <dbReference type="ARBA" id="ARBA00001974"/>
    </source>
</evidence>
<proteinExistence type="predicted"/>
<accession>A0A6A6Q052</accession>
<keyword evidence="4" id="KW-0560">Oxidoreductase</keyword>
<dbReference type="AlphaFoldDB" id="A0A6A6Q052"/>
<evidence type="ECO:0000259" key="6">
    <source>
        <dbReference type="Pfam" id="PF01494"/>
    </source>
</evidence>
<evidence type="ECO:0000256" key="5">
    <source>
        <dbReference type="ARBA" id="ARBA00023033"/>
    </source>
</evidence>
<dbReference type="Proteomes" id="UP000799767">
    <property type="component" value="Unassembled WGS sequence"/>
</dbReference>
<dbReference type="PRINTS" id="PR00420">
    <property type="entry name" value="RNGMNOXGNASE"/>
</dbReference>
<dbReference type="PANTHER" id="PTHR47178:SF2">
    <property type="entry name" value="FAD-BINDING DOMAIN-CONTAINING PROTEIN"/>
    <property type="match status" value="1"/>
</dbReference>
<comment type="cofactor">
    <cofactor evidence="1">
        <name>FAD</name>
        <dbReference type="ChEBI" id="CHEBI:57692"/>
    </cofactor>
</comment>